<evidence type="ECO:0000256" key="1">
    <source>
        <dbReference type="SAM" id="Phobius"/>
    </source>
</evidence>
<dbReference type="EMBL" id="FNQR01000010">
    <property type="protein sequence ID" value="SEA90451.1"/>
    <property type="molecule type" value="Genomic_DNA"/>
</dbReference>
<evidence type="ECO:0000259" key="2">
    <source>
        <dbReference type="Pfam" id="PF01882"/>
    </source>
</evidence>
<reference evidence="3 4" key="1">
    <citation type="submission" date="2016-10" db="EMBL/GenBank/DDBJ databases">
        <authorList>
            <person name="de Groot N.N."/>
        </authorList>
    </citation>
    <scope>NUCLEOTIDE SEQUENCE [LARGE SCALE GENOMIC DNA]</scope>
    <source>
        <strain evidence="3 4">CCM7597</strain>
    </source>
</reference>
<sequence>MKRWLRFTLQLLVILLLFAVVYSYAMFQGGFVSWFLFAAFFPFILYMLLLLVYPLDNWSISRHLSKRIVQAGESVEVEVILTRRTPFPLFYCVLEEYFPDSLKKRDTHIEKFRWMAQPQKVLDERVMKRVAFPWFQRSIRYRYELDHIPRGEHHLKSIRIKTGDFFGFIKKEHIFESDHMLIAYPYRRDLQFKEQAYSYQQGASPSLSLSDKNTNIVAGVREYMPGDRFQWIDWKATARKDAIMTKEFEQEKSVDMLVVLDASRRASQNMITFEGAVELTDSLLATLQKKSSQLLVKTMTDRTASFSLQQNKTQMENIRRHLSTIIPLGQTSFSRRLAKEQHQLPAGVITMVVTTALDDELLEALVRMQHKAKRVVLFFISPSTEITAHTRKLMKQLDYRDIIVNLLTEEELSKKKFEVKV</sequence>
<evidence type="ECO:0000313" key="4">
    <source>
        <dbReference type="Proteomes" id="UP000198584"/>
    </source>
</evidence>
<accession>A0A1H4EZV2</accession>
<dbReference type="OrthoDB" id="140416at2"/>
<dbReference type="STRING" id="571932.SAMN05421743_11051"/>
<dbReference type="AlphaFoldDB" id="A0A1H4EZV2"/>
<proteinExistence type="predicted"/>
<evidence type="ECO:0000313" key="3">
    <source>
        <dbReference type="EMBL" id="SEA90451.1"/>
    </source>
</evidence>
<feature type="domain" description="DUF58" evidence="2">
    <location>
        <begin position="220"/>
        <end position="373"/>
    </location>
</feature>
<dbReference type="RefSeq" id="WP_093045376.1">
    <property type="nucleotide sequence ID" value="NZ_FNQR01000010.1"/>
</dbReference>
<keyword evidence="1" id="KW-0472">Membrane</keyword>
<keyword evidence="4" id="KW-1185">Reference proteome</keyword>
<organism evidence="3 4">
    <name type="scientific">Thalassobacillus cyri</name>
    <dbReference type="NCBI Taxonomy" id="571932"/>
    <lineage>
        <taxon>Bacteria</taxon>
        <taxon>Bacillati</taxon>
        <taxon>Bacillota</taxon>
        <taxon>Bacilli</taxon>
        <taxon>Bacillales</taxon>
        <taxon>Bacillaceae</taxon>
        <taxon>Thalassobacillus</taxon>
    </lineage>
</organism>
<name>A0A1H4EZV2_9BACI</name>
<feature type="transmembrane region" description="Helical" evidence="1">
    <location>
        <begin position="33"/>
        <end position="53"/>
    </location>
</feature>
<dbReference type="Proteomes" id="UP000198584">
    <property type="component" value="Unassembled WGS sequence"/>
</dbReference>
<keyword evidence="1" id="KW-1133">Transmembrane helix</keyword>
<dbReference type="Pfam" id="PF01882">
    <property type="entry name" value="DUF58"/>
    <property type="match status" value="1"/>
</dbReference>
<protein>
    <submittedName>
        <fullName evidence="3">Uncharacterized conserved protein, DUF58 family, contains vWF domain</fullName>
    </submittedName>
</protein>
<dbReference type="PANTHER" id="PTHR34351:SF2">
    <property type="entry name" value="DUF58 DOMAIN-CONTAINING PROTEIN"/>
    <property type="match status" value="1"/>
</dbReference>
<dbReference type="InterPro" id="IPR002881">
    <property type="entry name" value="DUF58"/>
</dbReference>
<keyword evidence="1" id="KW-0812">Transmembrane</keyword>
<dbReference type="PANTHER" id="PTHR34351">
    <property type="entry name" value="SLR1927 PROTEIN-RELATED"/>
    <property type="match status" value="1"/>
</dbReference>
<gene>
    <name evidence="3" type="ORF">SAMN05421743_11051</name>
</gene>